<dbReference type="KEGG" id="ruj:E5Z56_07745"/>
<feature type="transmembrane region" description="Helical" evidence="1">
    <location>
        <begin position="138"/>
        <end position="160"/>
    </location>
</feature>
<dbReference type="AlphaFoldDB" id="A0A4P8XXU0"/>
<feature type="transmembrane region" description="Helical" evidence="1">
    <location>
        <begin position="91"/>
        <end position="111"/>
    </location>
</feature>
<keyword evidence="1" id="KW-1133">Transmembrane helix</keyword>
<dbReference type="Proteomes" id="UP000301475">
    <property type="component" value="Chromosome"/>
</dbReference>
<accession>A0A4P8XXU0</accession>
<keyword evidence="1" id="KW-0812">Transmembrane</keyword>
<name>A0A4P8XXU0_9FIRM</name>
<dbReference type="OrthoDB" id="3192072at2"/>
<dbReference type="EMBL" id="CP039381">
    <property type="protein sequence ID" value="QCT08015.1"/>
    <property type="molecule type" value="Genomic_DNA"/>
</dbReference>
<sequence length="161" mass="18322">MLLLIIEALAACLFVLLPCVIGISYGAVNLVCLYEKEVQQRVVELGLITEKKIKRNAMLFNIWLPFFIAFVLISVYAVNGARGFWDGFWQILVIIMTEGLFDRLFIDFFWVNRTNAWTINGTEDLKPYIYGKTLALKWVYTLVGYPVLAAGFAALMALLIK</sequence>
<reference evidence="2 3" key="1">
    <citation type="submission" date="2019-04" db="EMBL/GenBank/DDBJ databases">
        <authorList>
            <person name="Embree M."/>
            <person name="Gaffney J.R."/>
        </authorList>
    </citation>
    <scope>NUCLEOTIDE SEQUENCE [LARGE SCALE GENOMIC DNA]</scope>
    <source>
        <strain evidence="2 3">JE7A12</strain>
    </source>
</reference>
<evidence type="ECO:0000313" key="2">
    <source>
        <dbReference type="EMBL" id="QCT08015.1"/>
    </source>
</evidence>
<organism evidence="2 3">
    <name type="scientific">Ruminococcus bovis</name>
    <dbReference type="NCBI Taxonomy" id="2564099"/>
    <lineage>
        <taxon>Bacteria</taxon>
        <taxon>Bacillati</taxon>
        <taxon>Bacillota</taxon>
        <taxon>Clostridia</taxon>
        <taxon>Eubacteriales</taxon>
        <taxon>Oscillospiraceae</taxon>
        <taxon>Ruminococcus</taxon>
    </lineage>
</organism>
<evidence type="ECO:0000256" key="1">
    <source>
        <dbReference type="SAM" id="Phobius"/>
    </source>
</evidence>
<gene>
    <name evidence="2" type="ORF">E5Z56_07745</name>
</gene>
<keyword evidence="1" id="KW-0472">Membrane</keyword>
<keyword evidence="3" id="KW-1185">Reference proteome</keyword>
<proteinExistence type="predicted"/>
<feature type="transmembrane region" description="Helical" evidence="1">
    <location>
        <begin position="60"/>
        <end position="79"/>
    </location>
</feature>
<protein>
    <submittedName>
        <fullName evidence="2">Uncharacterized protein</fullName>
    </submittedName>
</protein>
<evidence type="ECO:0000313" key="3">
    <source>
        <dbReference type="Proteomes" id="UP000301475"/>
    </source>
</evidence>